<evidence type="ECO:0000256" key="1">
    <source>
        <dbReference type="SAM" id="MobiDB-lite"/>
    </source>
</evidence>
<feature type="region of interest" description="Disordered" evidence="1">
    <location>
        <begin position="95"/>
        <end position="123"/>
    </location>
</feature>
<dbReference type="SMART" id="SM00496">
    <property type="entry name" value="IENR2"/>
    <property type="match status" value="3"/>
</dbReference>
<dbReference type="EMBL" id="OP380605">
    <property type="protein sequence ID" value="UYD60579.1"/>
    <property type="molecule type" value="Genomic_DNA"/>
</dbReference>
<accession>A0AA95C7M9</accession>
<dbReference type="InterPro" id="IPR003615">
    <property type="entry name" value="HNH_nuc"/>
</dbReference>
<feature type="domain" description="Nuclease associated modular" evidence="2">
    <location>
        <begin position="163"/>
        <end position="179"/>
    </location>
</feature>
<gene>
    <name evidence="3" type="ORF">NPHMPGLK_00244</name>
</gene>
<evidence type="ECO:0000313" key="3">
    <source>
        <dbReference type="EMBL" id="UYD60579.1"/>
    </source>
</evidence>
<dbReference type="CDD" id="cd00085">
    <property type="entry name" value="HNHc"/>
    <property type="match status" value="1"/>
</dbReference>
<sequence>MEKGRARGNDRRCINFYVERHHIVPRCMNGSDDDNNMVFLTAAEHFVAHQLLVKIFPENHSIVHAAKILMGSCNSNNKQFEWLRKRAIKTSIEFHTGKKRSKETRDKISKALKGKKRSKTSDQHRLNLSKALKGRQFTEDHRQKLSSRIINEEWRDKISKANYGKKLSDEQLEKHKALMASPEMSMKLKESAKNSPKYTCAHCGITTNRGNHNRWHGDNCNKREN</sequence>
<organism evidence="3">
    <name type="scientific">Aeromonas phage vB_AehM_DM2</name>
    <dbReference type="NCBI Taxonomy" id="2973716"/>
    <lineage>
        <taxon>Viruses</taxon>
        <taxon>Duplodnaviria</taxon>
        <taxon>Heunggongvirae</taxon>
        <taxon>Uroviricota</taxon>
        <taxon>Caudoviricetes</taxon>
        <taxon>Pantevenvirales</taxon>
        <taxon>Straboviridae</taxon>
        <taxon>Biquartavirus</taxon>
    </lineage>
</organism>
<evidence type="ECO:0000259" key="2">
    <source>
        <dbReference type="SMART" id="SM00496"/>
    </source>
</evidence>
<dbReference type="InterPro" id="IPR003611">
    <property type="entry name" value="NUMOD3"/>
</dbReference>
<feature type="domain" description="Nuclease associated modular" evidence="2">
    <location>
        <begin position="96"/>
        <end position="112"/>
    </location>
</feature>
<proteinExistence type="predicted"/>
<reference evidence="3" key="1">
    <citation type="submission" date="2022-09" db="EMBL/GenBank/DDBJ databases">
        <title>On Diversity and Genetic Richness: Insights on Aeromonad Phage Diversity through Physicochemical and Molecular Analysis.</title>
        <authorList>
            <person name="Papa D.M."/>
            <person name="Rousseau G."/>
            <person name="Tremblay D."/>
            <person name="Labrie S."/>
            <person name="Gutierrez T.A."/>
            <person name="Ramos J.D."/>
            <person name="Moineau S."/>
        </authorList>
    </citation>
    <scope>NUCLEOTIDE SEQUENCE</scope>
</reference>
<feature type="domain" description="Nuclease associated modular" evidence="2">
    <location>
        <begin position="133"/>
        <end position="149"/>
    </location>
</feature>
<protein>
    <recommendedName>
        <fullName evidence="2">Nuclease associated modular domain-containing protein</fullName>
    </recommendedName>
</protein>
<name>A0AA95C7M9_9CAUD</name>
<dbReference type="Pfam" id="PF07460">
    <property type="entry name" value="NUMOD3"/>
    <property type="match status" value="1"/>
</dbReference>
<dbReference type="GO" id="GO:0003677">
    <property type="term" value="F:DNA binding"/>
    <property type="evidence" value="ECO:0007669"/>
    <property type="project" value="InterPro"/>
</dbReference>